<dbReference type="STRING" id="217511.GCA_001463845_03290"/>
<evidence type="ECO:0000256" key="6">
    <source>
        <dbReference type="PROSITE-ProRule" id="PRU10137"/>
    </source>
</evidence>
<feature type="compositionally biased region" description="Basic and acidic residues" evidence="7">
    <location>
        <begin position="252"/>
        <end position="262"/>
    </location>
</feature>
<dbReference type="CDD" id="cd00569">
    <property type="entry name" value="HTH_Hin_like"/>
    <property type="match status" value="1"/>
</dbReference>
<dbReference type="SUPFAM" id="SSF53041">
    <property type="entry name" value="Resolvase-like"/>
    <property type="match status" value="1"/>
</dbReference>
<dbReference type="InterPro" id="IPR006120">
    <property type="entry name" value="Resolvase_HTH_dom"/>
</dbReference>
<evidence type="ECO:0000256" key="1">
    <source>
        <dbReference type="ARBA" id="ARBA00009913"/>
    </source>
</evidence>
<keyword evidence="2" id="KW-0229">DNA integration</keyword>
<accession>Q0FXS9</accession>
<evidence type="ECO:0000259" key="8">
    <source>
        <dbReference type="PROSITE" id="PS51736"/>
    </source>
</evidence>
<reference evidence="9 10" key="1">
    <citation type="journal article" date="2010" name="J. Bacteriol.">
        <title>Genome sequence of Fulvimarina pelagi HTCC2506T, a Mn(II)-oxidizing alphaproteobacterium possessing an aerobic anoxygenic photosynthetic gene cluster and Xanthorhodopsin.</title>
        <authorList>
            <person name="Kang I."/>
            <person name="Oh H.M."/>
            <person name="Lim S.I."/>
            <person name="Ferriera S."/>
            <person name="Giovannoni S.J."/>
            <person name="Cho J.C."/>
        </authorList>
    </citation>
    <scope>NUCLEOTIDE SEQUENCE [LARGE SCALE GENOMIC DNA]</scope>
    <source>
        <strain evidence="9 10">HTCC2506</strain>
    </source>
</reference>
<feature type="domain" description="Resolvase/invertase-type recombinase catalytic" evidence="8">
    <location>
        <begin position="39"/>
        <end position="179"/>
    </location>
</feature>
<dbReference type="SUPFAM" id="SSF46689">
    <property type="entry name" value="Homeodomain-like"/>
    <property type="match status" value="1"/>
</dbReference>
<dbReference type="Pfam" id="PF00239">
    <property type="entry name" value="Resolvase"/>
    <property type="match status" value="1"/>
</dbReference>
<evidence type="ECO:0000256" key="3">
    <source>
        <dbReference type="ARBA" id="ARBA00023125"/>
    </source>
</evidence>
<comment type="similarity">
    <text evidence="1">Belongs to the site-specific recombinase resolvase family.</text>
</comment>
<feature type="region of interest" description="Disordered" evidence="7">
    <location>
        <begin position="231"/>
        <end position="302"/>
    </location>
</feature>
<evidence type="ECO:0000313" key="10">
    <source>
        <dbReference type="Proteomes" id="UP000004310"/>
    </source>
</evidence>
<dbReference type="PROSITE" id="PS51736">
    <property type="entry name" value="RECOMBINASES_3"/>
    <property type="match status" value="1"/>
</dbReference>
<evidence type="ECO:0000256" key="5">
    <source>
        <dbReference type="PIRSR" id="PIRSR606118-50"/>
    </source>
</evidence>
<evidence type="ECO:0000256" key="4">
    <source>
        <dbReference type="ARBA" id="ARBA00023172"/>
    </source>
</evidence>
<dbReference type="GO" id="GO:0015074">
    <property type="term" value="P:DNA integration"/>
    <property type="evidence" value="ECO:0007669"/>
    <property type="project" value="UniProtKB-KW"/>
</dbReference>
<dbReference type="PROSITE" id="PS00398">
    <property type="entry name" value="RECOMBINASES_2"/>
    <property type="match status" value="1"/>
</dbReference>
<dbReference type="InterPro" id="IPR050639">
    <property type="entry name" value="SSR_resolvase"/>
</dbReference>
<dbReference type="InterPro" id="IPR009057">
    <property type="entry name" value="Homeodomain-like_sf"/>
</dbReference>
<gene>
    <name evidence="9" type="ORF">FP2506_00280</name>
</gene>
<dbReference type="InterPro" id="IPR036162">
    <property type="entry name" value="Resolvase-like_N_sf"/>
</dbReference>
<dbReference type="InterPro" id="IPR006118">
    <property type="entry name" value="Recombinase_CS"/>
</dbReference>
<evidence type="ECO:0000256" key="7">
    <source>
        <dbReference type="SAM" id="MobiDB-lite"/>
    </source>
</evidence>
<dbReference type="PANTHER" id="PTHR30461">
    <property type="entry name" value="DNA-INVERTASE FROM LAMBDOID PROPHAGE"/>
    <property type="match status" value="1"/>
</dbReference>
<dbReference type="InterPro" id="IPR006119">
    <property type="entry name" value="Resolv_N"/>
</dbReference>
<dbReference type="Proteomes" id="UP000004310">
    <property type="component" value="Unassembled WGS sequence"/>
</dbReference>
<dbReference type="PANTHER" id="PTHR30461:SF2">
    <property type="entry name" value="SERINE RECOMBINASE PINE-RELATED"/>
    <property type="match status" value="1"/>
</dbReference>
<dbReference type="GO" id="GO:0000150">
    <property type="term" value="F:DNA strand exchange activity"/>
    <property type="evidence" value="ECO:0007669"/>
    <property type="project" value="InterPro"/>
</dbReference>
<dbReference type="PROSITE" id="PS00397">
    <property type="entry name" value="RECOMBINASES_1"/>
    <property type="match status" value="1"/>
</dbReference>
<dbReference type="GO" id="GO:0003677">
    <property type="term" value="F:DNA binding"/>
    <property type="evidence" value="ECO:0007669"/>
    <property type="project" value="UniProtKB-KW"/>
</dbReference>
<dbReference type="Pfam" id="PF02796">
    <property type="entry name" value="HTH_7"/>
    <property type="match status" value="1"/>
</dbReference>
<sequence>MWKTIETLLDRVSSMPDKFGCIFDTVLQIRFGRLPFMSRIFAYARVSTVEQTTDNQLGEIRAAGFEVQPRRVIAETVSGSVAASERPGFSKLVDRLEEGDILVVTKLDRLGRNAMDVRKTVDELAELGIKVHCLALGGVDLTSPAGRMTMGVINAVAEFERDLLIERTQAGLERAKAEGKVLGRPPRLTPSQQQSVVAKLAEGISISRLARDYGVSRLTITRARDKYEENASVDGDGVGGTPQAETGTDADGVGRDGGHRDAVGASALREPTEPSLAGETRAKRRMRPAGLRPKEDADADQA</sequence>
<organism evidence="9 10">
    <name type="scientific">Fulvimarina pelagi HTCC2506</name>
    <dbReference type="NCBI Taxonomy" id="314231"/>
    <lineage>
        <taxon>Bacteria</taxon>
        <taxon>Pseudomonadati</taxon>
        <taxon>Pseudomonadota</taxon>
        <taxon>Alphaproteobacteria</taxon>
        <taxon>Hyphomicrobiales</taxon>
        <taxon>Aurantimonadaceae</taxon>
        <taxon>Fulvimarina</taxon>
    </lineage>
</organism>
<dbReference type="AlphaFoldDB" id="Q0FXS9"/>
<evidence type="ECO:0000313" key="9">
    <source>
        <dbReference type="EMBL" id="EAU39804.1"/>
    </source>
</evidence>
<dbReference type="eggNOG" id="COG1961">
    <property type="taxonomic scope" value="Bacteria"/>
</dbReference>
<dbReference type="CDD" id="cd03768">
    <property type="entry name" value="SR_ResInv"/>
    <property type="match status" value="1"/>
</dbReference>
<feature type="active site" description="O-(5'-phospho-DNA)-serine intermediate" evidence="5 6">
    <location>
        <position position="47"/>
    </location>
</feature>
<dbReference type="HOGENOM" id="CLU_920565_0_0_5"/>
<comment type="caution">
    <text evidence="9">The sequence shown here is derived from an EMBL/GenBank/DDBJ whole genome shotgun (WGS) entry which is preliminary data.</text>
</comment>
<keyword evidence="10" id="KW-1185">Reference proteome</keyword>
<protein>
    <submittedName>
        <fullName evidence="9">Transposon Tn2501 resolvase</fullName>
    </submittedName>
</protein>
<dbReference type="Gene3D" id="3.40.50.1390">
    <property type="entry name" value="Resolvase, N-terminal catalytic domain"/>
    <property type="match status" value="1"/>
</dbReference>
<evidence type="ECO:0000256" key="2">
    <source>
        <dbReference type="ARBA" id="ARBA00022908"/>
    </source>
</evidence>
<name>Q0FXS9_9HYPH</name>
<proteinExistence type="inferred from homology"/>
<dbReference type="EMBL" id="AATP01000012">
    <property type="protein sequence ID" value="EAU39804.1"/>
    <property type="molecule type" value="Genomic_DNA"/>
</dbReference>
<dbReference type="Gene3D" id="1.10.10.60">
    <property type="entry name" value="Homeodomain-like"/>
    <property type="match status" value="1"/>
</dbReference>
<dbReference type="SMART" id="SM00857">
    <property type="entry name" value="Resolvase"/>
    <property type="match status" value="1"/>
</dbReference>
<keyword evidence="4" id="KW-0233">DNA recombination</keyword>
<keyword evidence="3" id="KW-0238">DNA-binding</keyword>